<evidence type="ECO:0000313" key="8">
    <source>
        <dbReference type="Proteomes" id="UP000294325"/>
    </source>
</evidence>
<keyword evidence="1" id="KW-0479">Metal-binding</keyword>
<accession>A0A4P7C0N2</accession>
<dbReference type="InterPro" id="IPR008972">
    <property type="entry name" value="Cupredoxin"/>
</dbReference>
<feature type="domain" description="Plastocyanin-like" evidence="5">
    <location>
        <begin position="624"/>
        <end position="647"/>
    </location>
</feature>
<evidence type="ECO:0000259" key="5">
    <source>
        <dbReference type="Pfam" id="PF07731"/>
    </source>
</evidence>
<dbReference type="GO" id="GO:0016491">
    <property type="term" value="F:oxidoreductase activity"/>
    <property type="evidence" value="ECO:0007669"/>
    <property type="project" value="UniProtKB-KW"/>
</dbReference>
<dbReference type="InterPro" id="IPR011707">
    <property type="entry name" value="Cu-oxidase-like_N"/>
</dbReference>
<dbReference type="GO" id="GO:0005507">
    <property type="term" value="F:copper ion binding"/>
    <property type="evidence" value="ECO:0007669"/>
    <property type="project" value="InterPro"/>
</dbReference>
<dbReference type="EMBL" id="CP038033">
    <property type="protein sequence ID" value="QBQ55149.1"/>
    <property type="molecule type" value="Genomic_DNA"/>
</dbReference>
<dbReference type="InterPro" id="IPR011706">
    <property type="entry name" value="Cu-oxidase_C"/>
</dbReference>
<feature type="chain" id="PRO_5020274177" evidence="3">
    <location>
        <begin position="25"/>
        <end position="653"/>
    </location>
</feature>
<dbReference type="InterPro" id="IPR002355">
    <property type="entry name" value="Cu_oxidase_Cu_BS"/>
</dbReference>
<dbReference type="PANTHER" id="PTHR11709">
    <property type="entry name" value="MULTI-COPPER OXIDASE"/>
    <property type="match status" value="1"/>
</dbReference>
<dbReference type="InterPro" id="IPR033138">
    <property type="entry name" value="Cu_oxidase_CS"/>
</dbReference>
<dbReference type="OrthoDB" id="9757546at2"/>
<dbReference type="Proteomes" id="UP000294325">
    <property type="component" value="Chromosome"/>
</dbReference>
<gene>
    <name evidence="7" type="ORF">E3U44_12000</name>
</gene>
<reference evidence="7 8" key="1">
    <citation type="submission" date="2019-03" db="EMBL/GenBank/DDBJ databases">
        <title>The genome sequence of Nitrosococcus wardiae strain D1FHST reveals the archetypal metabolic capacity of ammonia-oxidizing Gammaproteobacteria.</title>
        <authorList>
            <person name="Wang L."/>
            <person name="Lim C.K."/>
            <person name="Hanson T.E."/>
            <person name="Dang H."/>
            <person name="Klotz M.G."/>
        </authorList>
    </citation>
    <scope>NUCLEOTIDE SEQUENCE [LARGE SCALE GENOMIC DNA]</scope>
    <source>
        <strain evidence="7 8">D1FHS</strain>
    </source>
</reference>
<keyword evidence="2" id="KW-0560">Oxidoreductase</keyword>
<dbReference type="PROSITE" id="PS00079">
    <property type="entry name" value="MULTICOPPER_OXIDASE1"/>
    <property type="match status" value="1"/>
</dbReference>
<dbReference type="InterPro" id="IPR045087">
    <property type="entry name" value="Cu-oxidase_fam"/>
</dbReference>
<evidence type="ECO:0000259" key="4">
    <source>
        <dbReference type="Pfam" id="PF00394"/>
    </source>
</evidence>
<evidence type="ECO:0000256" key="3">
    <source>
        <dbReference type="SAM" id="SignalP"/>
    </source>
</evidence>
<keyword evidence="3" id="KW-0732">Signal</keyword>
<evidence type="ECO:0000256" key="1">
    <source>
        <dbReference type="ARBA" id="ARBA00022723"/>
    </source>
</evidence>
<feature type="domain" description="Plastocyanin-like" evidence="4">
    <location>
        <begin position="223"/>
        <end position="288"/>
    </location>
</feature>
<feature type="domain" description="Plastocyanin-like" evidence="6">
    <location>
        <begin position="59"/>
        <end position="173"/>
    </location>
</feature>
<sequence>MKGCFLRGMLWTGMFSFTSVVSSAGVNNENPMGWDQRLRVEAATDVNPDPNIVEVYLTAQETEVEILPGVMTTVWAYNGQVPGPRIEAKVGDTLIVHLTNHLPQGTSIHWHGVELPAEMDGSNLAQHAVPPGESFTYEFKVLNAATHWYHPHFRANEQTDLGLAGPLIFRDPEEEAALELAGLPDSTELTLVLDDMLLDEAGQPVAFATEELELAKAHRTLHPKEIAEQIVNGREGNILLVNGQKLPTLLVRQGVPQRFRIINVANGRFMRLSIPGHTLYRIGGDGGLLKEAIPIPPIDQIEDPGDPSRSISNPDPEVGLLLAPSERADIVFTPSRQRGQTLYLEWHDFPRGRHRILTDSVGNVTAFGDEKTDGKTPPRKLLRIRVVGKTPPISALNLPSPLPRSKHSPLMDIRGLVDLSNTGQGIPENTGQALPVFFGHGMPQPSGAINFFAAVQERKGLLDAIRTKTAEVALSNGRPVEGKVGPPPFGPRPFSAVELSTALDLTIGEVRFWEVVNFTGADHPFHMHGFFFQPIETVFVNFGDETAGIPSNIKTVTYPLENKDSIRIPARPGILGKSWTITRLAIQFDDSARAESPLGLMRTHAELGASGKEAGGTGTGFPNPGDSGGWVFHCHINEHGDQGMMSFFNLVAP</sequence>
<dbReference type="InterPro" id="IPR001117">
    <property type="entry name" value="Cu-oxidase_2nd"/>
</dbReference>
<name>A0A4P7C0N2_9GAMM</name>
<feature type="signal peptide" evidence="3">
    <location>
        <begin position="1"/>
        <end position="24"/>
    </location>
</feature>
<organism evidence="7 8">
    <name type="scientific">Nitrosococcus wardiae</name>
    <dbReference type="NCBI Taxonomy" id="1814290"/>
    <lineage>
        <taxon>Bacteria</taxon>
        <taxon>Pseudomonadati</taxon>
        <taxon>Pseudomonadota</taxon>
        <taxon>Gammaproteobacteria</taxon>
        <taxon>Chromatiales</taxon>
        <taxon>Chromatiaceae</taxon>
        <taxon>Nitrosococcus</taxon>
    </lineage>
</organism>
<evidence type="ECO:0000313" key="7">
    <source>
        <dbReference type="EMBL" id="QBQ55149.1"/>
    </source>
</evidence>
<evidence type="ECO:0000256" key="2">
    <source>
        <dbReference type="ARBA" id="ARBA00023002"/>
    </source>
</evidence>
<protein>
    <submittedName>
        <fullName evidence="7">Multicopper oxidase family protein</fullName>
    </submittedName>
</protein>
<proteinExistence type="predicted"/>
<dbReference type="PANTHER" id="PTHR11709:SF2">
    <property type="entry name" value="MULTICOPPER OXIDASE LPR1"/>
    <property type="match status" value="1"/>
</dbReference>
<dbReference type="Pfam" id="PF07732">
    <property type="entry name" value="Cu-oxidase_3"/>
    <property type="match status" value="1"/>
</dbReference>
<keyword evidence="8" id="KW-1185">Reference proteome</keyword>
<dbReference type="SUPFAM" id="SSF49503">
    <property type="entry name" value="Cupredoxins"/>
    <property type="match status" value="3"/>
</dbReference>
<dbReference type="AlphaFoldDB" id="A0A4P7C0N2"/>
<dbReference type="Pfam" id="PF07731">
    <property type="entry name" value="Cu-oxidase_2"/>
    <property type="match status" value="1"/>
</dbReference>
<evidence type="ECO:0000259" key="6">
    <source>
        <dbReference type="Pfam" id="PF07732"/>
    </source>
</evidence>
<dbReference type="Gene3D" id="2.60.40.420">
    <property type="entry name" value="Cupredoxins - blue copper proteins"/>
    <property type="match status" value="3"/>
</dbReference>
<dbReference type="RefSeq" id="WP_134358417.1">
    <property type="nucleotide sequence ID" value="NZ_CP038033.1"/>
</dbReference>
<dbReference type="PROSITE" id="PS00080">
    <property type="entry name" value="MULTICOPPER_OXIDASE2"/>
    <property type="match status" value="1"/>
</dbReference>
<dbReference type="KEGG" id="nwr:E3U44_12000"/>
<dbReference type="CDD" id="cd13861">
    <property type="entry name" value="CuRO_1_CumA_like"/>
    <property type="match status" value="1"/>
</dbReference>
<dbReference type="Pfam" id="PF00394">
    <property type="entry name" value="Cu-oxidase"/>
    <property type="match status" value="1"/>
</dbReference>